<dbReference type="Proteomes" id="UP000198284">
    <property type="component" value="Unassembled WGS sequence"/>
</dbReference>
<dbReference type="Pfam" id="PF03401">
    <property type="entry name" value="TctC"/>
    <property type="match status" value="1"/>
</dbReference>
<feature type="signal peptide" evidence="2">
    <location>
        <begin position="1"/>
        <end position="27"/>
    </location>
</feature>
<dbReference type="InterPro" id="IPR042100">
    <property type="entry name" value="Bug_dom1"/>
</dbReference>
<gene>
    <name evidence="3" type="ORF">SAMN06265795_11642</name>
</gene>
<dbReference type="OrthoDB" id="8678477at2"/>
<keyword evidence="4" id="KW-1185">Reference proteome</keyword>
<proteinExistence type="inferred from homology"/>
<evidence type="ECO:0000313" key="4">
    <source>
        <dbReference type="Proteomes" id="UP000198284"/>
    </source>
</evidence>
<keyword evidence="2" id="KW-0732">Signal</keyword>
<dbReference type="PANTHER" id="PTHR42928:SF5">
    <property type="entry name" value="BLR1237 PROTEIN"/>
    <property type="match status" value="1"/>
</dbReference>
<name>A0A239KMN3_9BURK</name>
<dbReference type="RefSeq" id="WP_089400928.1">
    <property type="nucleotide sequence ID" value="NZ_FZOT01000016.1"/>
</dbReference>
<evidence type="ECO:0000313" key="3">
    <source>
        <dbReference type="EMBL" id="SNT18424.1"/>
    </source>
</evidence>
<dbReference type="InterPro" id="IPR005064">
    <property type="entry name" value="BUG"/>
</dbReference>
<dbReference type="CDD" id="cd13578">
    <property type="entry name" value="PBP2_Bug27"/>
    <property type="match status" value="1"/>
</dbReference>
<reference evidence="3 4" key="1">
    <citation type="submission" date="2017-06" db="EMBL/GenBank/DDBJ databases">
        <authorList>
            <person name="Kim H.J."/>
            <person name="Triplett B.A."/>
        </authorList>
    </citation>
    <scope>NUCLEOTIDE SEQUENCE [LARGE SCALE GENOMIC DNA]</scope>
    <source>
        <strain evidence="3 4">U15</strain>
    </source>
</reference>
<protein>
    <submittedName>
        <fullName evidence="3">Tripartite-type tricarboxylate transporter, receptor component TctC</fullName>
    </submittedName>
</protein>
<keyword evidence="3" id="KW-0675">Receptor</keyword>
<dbReference type="PIRSF" id="PIRSF017082">
    <property type="entry name" value="YflP"/>
    <property type="match status" value="1"/>
</dbReference>
<feature type="chain" id="PRO_5013122545" evidence="2">
    <location>
        <begin position="28"/>
        <end position="326"/>
    </location>
</feature>
<accession>A0A239KMN3</accession>
<dbReference type="AlphaFoldDB" id="A0A239KMN3"/>
<dbReference type="Gene3D" id="3.40.190.150">
    <property type="entry name" value="Bordetella uptake gene, domain 1"/>
    <property type="match status" value="1"/>
</dbReference>
<dbReference type="Gene3D" id="3.40.190.10">
    <property type="entry name" value="Periplasmic binding protein-like II"/>
    <property type="match status" value="1"/>
</dbReference>
<evidence type="ECO:0000256" key="1">
    <source>
        <dbReference type="ARBA" id="ARBA00006987"/>
    </source>
</evidence>
<organism evidence="3 4">
    <name type="scientific">Noviherbaspirillum humi</name>
    <dbReference type="NCBI Taxonomy" id="1688639"/>
    <lineage>
        <taxon>Bacteria</taxon>
        <taxon>Pseudomonadati</taxon>
        <taxon>Pseudomonadota</taxon>
        <taxon>Betaproteobacteria</taxon>
        <taxon>Burkholderiales</taxon>
        <taxon>Oxalobacteraceae</taxon>
        <taxon>Noviherbaspirillum</taxon>
    </lineage>
</organism>
<dbReference type="PANTHER" id="PTHR42928">
    <property type="entry name" value="TRICARBOXYLATE-BINDING PROTEIN"/>
    <property type="match status" value="1"/>
</dbReference>
<dbReference type="EMBL" id="FZOT01000016">
    <property type="protein sequence ID" value="SNT18424.1"/>
    <property type="molecule type" value="Genomic_DNA"/>
</dbReference>
<sequence>MISTLSKTLGALLIAASALPLSAMAQANDYPNKPISFIVPYGAGGGADSRSRQIGQRLSEKLGKPVIVENKPGAGGNIGTEFIARAKADGYTIGMGNFAPLAVNKALFGKLNYDPATDLVPVVAIEQGPLVLCVPTNSPYKTVADVVKAAKAQPGSLTFGSGGIGGTHHLSGELFKQVAGIDMIHVPYKSGSAATTDLLGGQVNMMFEQMYSAMPNIKAGKVRPLAITSAKRSAQLPDVPTFGEVGFGKVVVNNWQGIVAPKGTPRPIVDKLNKAVNEILQEPKIREFIVEQSNDPLGGTPEDFAKLIAAESAKWSQVVKQGNITP</sequence>
<dbReference type="SUPFAM" id="SSF53850">
    <property type="entry name" value="Periplasmic binding protein-like II"/>
    <property type="match status" value="1"/>
</dbReference>
<comment type="similarity">
    <text evidence="1">Belongs to the UPF0065 (bug) family.</text>
</comment>
<evidence type="ECO:0000256" key="2">
    <source>
        <dbReference type="SAM" id="SignalP"/>
    </source>
</evidence>